<organism evidence="2 3">
    <name type="scientific">Candidatus Segetimicrobium genomatis</name>
    <dbReference type="NCBI Taxonomy" id="2569760"/>
    <lineage>
        <taxon>Bacteria</taxon>
        <taxon>Bacillati</taxon>
        <taxon>Candidatus Sysuimicrobiota</taxon>
        <taxon>Candidatus Sysuimicrobiia</taxon>
        <taxon>Candidatus Sysuimicrobiales</taxon>
        <taxon>Candidatus Segetimicrobiaceae</taxon>
        <taxon>Candidatus Segetimicrobium</taxon>
    </lineage>
</organism>
<reference evidence="2 3" key="1">
    <citation type="journal article" date="2019" name="Nat. Microbiol.">
        <title>Mediterranean grassland soil C-N compound turnover is dependent on rainfall and depth, and is mediated by genomically divergent microorganisms.</title>
        <authorList>
            <person name="Diamond S."/>
            <person name="Andeer P.F."/>
            <person name="Li Z."/>
            <person name="Crits-Christoph A."/>
            <person name="Burstein D."/>
            <person name="Anantharaman K."/>
            <person name="Lane K.R."/>
            <person name="Thomas B.C."/>
            <person name="Pan C."/>
            <person name="Northen T.R."/>
            <person name="Banfield J.F."/>
        </authorList>
    </citation>
    <scope>NUCLEOTIDE SEQUENCE [LARGE SCALE GENOMIC DNA]</scope>
    <source>
        <strain evidence="2">NP_2</strain>
    </source>
</reference>
<evidence type="ECO:0000313" key="3">
    <source>
        <dbReference type="Proteomes" id="UP000318661"/>
    </source>
</evidence>
<dbReference type="InterPro" id="IPR016040">
    <property type="entry name" value="NAD(P)-bd_dom"/>
</dbReference>
<protein>
    <submittedName>
        <fullName evidence="2">NAD-dependent epimerase/dehydratase family protein</fullName>
    </submittedName>
</protein>
<dbReference type="Pfam" id="PF13460">
    <property type="entry name" value="NAD_binding_10"/>
    <property type="match status" value="1"/>
</dbReference>
<accession>A0A537L0Z2</accession>
<gene>
    <name evidence="2" type="ORF">E6G99_12560</name>
</gene>
<dbReference type="SUPFAM" id="SSF51735">
    <property type="entry name" value="NAD(P)-binding Rossmann-fold domains"/>
    <property type="match status" value="1"/>
</dbReference>
<dbReference type="InterPro" id="IPR051207">
    <property type="entry name" value="ComplexI_NDUFA9_subunit"/>
</dbReference>
<dbReference type="PANTHER" id="PTHR12126:SF11">
    <property type="entry name" value="NADH DEHYDROGENASE [UBIQUINONE] 1 ALPHA SUBCOMPLEX SUBUNIT 9, MITOCHONDRIAL"/>
    <property type="match status" value="1"/>
</dbReference>
<dbReference type="AlphaFoldDB" id="A0A537L0Z2"/>
<dbReference type="PANTHER" id="PTHR12126">
    <property type="entry name" value="NADH-UBIQUINONE OXIDOREDUCTASE 39 KDA SUBUNIT-RELATED"/>
    <property type="match status" value="1"/>
</dbReference>
<dbReference type="GO" id="GO:0044877">
    <property type="term" value="F:protein-containing complex binding"/>
    <property type="evidence" value="ECO:0007669"/>
    <property type="project" value="TreeGrafter"/>
</dbReference>
<dbReference type="Proteomes" id="UP000318661">
    <property type="component" value="Unassembled WGS sequence"/>
</dbReference>
<sequence length="301" mass="33039">MREFSVVTGAFSYTGRYIAERLLAMGQPVRTLTRHPPSVSDSGIEVAPLNFADRDGLVTALRGATTLYNTYWVRFPRGRVTFEQAVANLRSLFEAAGVAGVRRVVHISVTSPSTTSQLPYFKGKGKVEEALARSGLSYAIIRPTLIYGLEDVLLNNIAWFLRRLPVFGIPGNGSYRVQPVSVEDVADLAVFAATQKDNLVMDAVGPEIYTFDALVRALAEAVGSHVRIAHVSPALAMLAVGVAGRVVRDVVLTRDELRGLMENLLVSNGPPTGRRRLSEWLAIKGELLGRRYANELKRNYR</sequence>
<dbReference type="InterPro" id="IPR036291">
    <property type="entry name" value="NAD(P)-bd_dom_sf"/>
</dbReference>
<name>A0A537L0Z2_9BACT</name>
<comment type="caution">
    <text evidence="2">The sequence shown here is derived from an EMBL/GenBank/DDBJ whole genome shotgun (WGS) entry which is preliminary data.</text>
</comment>
<dbReference type="EMBL" id="VBAJ01000317">
    <property type="protein sequence ID" value="TMJ01670.1"/>
    <property type="molecule type" value="Genomic_DNA"/>
</dbReference>
<dbReference type="Gene3D" id="3.40.50.720">
    <property type="entry name" value="NAD(P)-binding Rossmann-like Domain"/>
    <property type="match status" value="1"/>
</dbReference>
<feature type="domain" description="NAD(P)-binding" evidence="1">
    <location>
        <begin position="9"/>
        <end position="146"/>
    </location>
</feature>
<evidence type="ECO:0000313" key="2">
    <source>
        <dbReference type="EMBL" id="TMJ01670.1"/>
    </source>
</evidence>
<proteinExistence type="predicted"/>
<evidence type="ECO:0000259" key="1">
    <source>
        <dbReference type="Pfam" id="PF13460"/>
    </source>
</evidence>